<dbReference type="EMBL" id="CP114584">
    <property type="protein sequence ID" value="WBA14867.1"/>
    <property type="molecule type" value="Genomic_DNA"/>
</dbReference>
<dbReference type="CDD" id="cd07377">
    <property type="entry name" value="WHTH_GntR"/>
    <property type="match status" value="1"/>
</dbReference>
<evidence type="ECO:0000256" key="3">
    <source>
        <dbReference type="ARBA" id="ARBA00023163"/>
    </source>
</evidence>
<dbReference type="SMART" id="SM00345">
    <property type="entry name" value="HTH_GNTR"/>
    <property type="match status" value="1"/>
</dbReference>
<sequence>MRLCLDKNDPTPKFQQLIEQIQRQIASGALRSGERLPSVRVLARELKMNPMTVSRSYQQLAEQGWLERVRGVGMKVSQQARPAEPHQRLQYVQAPLAHFIQVANQAGYSKSEAMALVMAHWESDIGDHALE</sequence>
<evidence type="ECO:0000313" key="6">
    <source>
        <dbReference type="Proteomes" id="UP001164676"/>
    </source>
</evidence>
<dbReference type="PROSITE" id="PS50949">
    <property type="entry name" value="HTH_GNTR"/>
    <property type="match status" value="1"/>
</dbReference>
<feature type="domain" description="HTH gntR-type" evidence="4">
    <location>
        <begin position="11"/>
        <end position="79"/>
    </location>
</feature>
<dbReference type="Gene3D" id="1.10.10.10">
    <property type="entry name" value="Winged helix-like DNA-binding domain superfamily/Winged helix DNA-binding domain"/>
    <property type="match status" value="1"/>
</dbReference>
<dbReference type="Pfam" id="PF00392">
    <property type="entry name" value="GntR"/>
    <property type="match status" value="1"/>
</dbReference>
<evidence type="ECO:0000256" key="2">
    <source>
        <dbReference type="ARBA" id="ARBA00023125"/>
    </source>
</evidence>
<evidence type="ECO:0000259" key="4">
    <source>
        <dbReference type="PROSITE" id="PS50949"/>
    </source>
</evidence>
<gene>
    <name evidence="5" type="ORF">N7E60_00620</name>
</gene>
<dbReference type="InterPro" id="IPR036390">
    <property type="entry name" value="WH_DNA-bd_sf"/>
</dbReference>
<keyword evidence="6" id="KW-1185">Reference proteome</keyword>
<dbReference type="InterPro" id="IPR036388">
    <property type="entry name" value="WH-like_DNA-bd_sf"/>
</dbReference>
<evidence type="ECO:0000256" key="1">
    <source>
        <dbReference type="ARBA" id="ARBA00023015"/>
    </source>
</evidence>
<keyword evidence="1" id="KW-0805">Transcription regulation</keyword>
<dbReference type="PANTHER" id="PTHR38445">
    <property type="entry name" value="HTH-TYPE TRANSCRIPTIONAL REPRESSOR YTRA"/>
    <property type="match status" value="1"/>
</dbReference>
<proteinExistence type="predicted"/>
<dbReference type="RefSeq" id="WP_077479794.1">
    <property type="nucleotide sequence ID" value="NZ_CP114584.1"/>
</dbReference>
<name>A0ABY7LC87_9GAMM</name>
<accession>A0ABY7LC87</accession>
<evidence type="ECO:0000313" key="5">
    <source>
        <dbReference type="EMBL" id="WBA14867.1"/>
    </source>
</evidence>
<protein>
    <submittedName>
        <fullName evidence="5">GntR family transcriptional regulator</fullName>
    </submittedName>
</protein>
<dbReference type="PANTHER" id="PTHR38445:SF7">
    <property type="entry name" value="GNTR-FAMILY TRANSCRIPTIONAL REGULATOR"/>
    <property type="match status" value="1"/>
</dbReference>
<reference evidence="5" key="1">
    <citation type="submission" date="2022-09" db="EMBL/GenBank/DDBJ databases">
        <authorList>
            <person name="Li Z.-J."/>
        </authorList>
    </citation>
    <scope>NUCLEOTIDE SEQUENCE</scope>
    <source>
        <strain evidence="5">TGB10</strain>
    </source>
</reference>
<keyword evidence="2" id="KW-0238">DNA-binding</keyword>
<keyword evidence="3" id="KW-0804">Transcription</keyword>
<dbReference type="SUPFAM" id="SSF46785">
    <property type="entry name" value="Winged helix' DNA-binding domain"/>
    <property type="match status" value="1"/>
</dbReference>
<dbReference type="InterPro" id="IPR000524">
    <property type="entry name" value="Tscrpt_reg_HTH_GntR"/>
</dbReference>
<organism evidence="5 6">
    <name type="scientific">Salinivibrio proteolyticus</name>
    <dbReference type="NCBI Taxonomy" id="334715"/>
    <lineage>
        <taxon>Bacteria</taxon>
        <taxon>Pseudomonadati</taxon>
        <taxon>Pseudomonadota</taxon>
        <taxon>Gammaproteobacteria</taxon>
        <taxon>Vibrionales</taxon>
        <taxon>Vibrionaceae</taxon>
        <taxon>Salinivibrio</taxon>
    </lineage>
</organism>
<dbReference type="Proteomes" id="UP001164676">
    <property type="component" value="Chromosome"/>
</dbReference>